<dbReference type="GO" id="GO:0043531">
    <property type="term" value="F:ADP binding"/>
    <property type="evidence" value="ECO:0007669"/>
    <property type="project" value="InterPro"/>
</dbReference>
<dbReference type="Gene3D" id="3.80.10.10">
    <property type="entry name" value="Ribonuclease Inhibitor"/>
    <property type="match status" value="1"/>
</dbReference>
<feature type="region of interest" description="Disordered" evidence="5">
    <location>
        <begin position="28"/>
        <end position="48"/>
    </location>
</feature>
<evidence type="ECO:0000256" key="5">
    <source>
        <dbReference type="SAM" id="MobiDB-lite"/>
    </source>
</evidence>
<keyword evidence="1" id="KW-0677">Repeat</keyword>
<dbReference type="Pfam" id="PF00931">
    <property type="entry name" value="NB-ARC"/>
    <property type="match status" value="1"/>
</dbReference>
<dbReference type="SUPFAM" id="SSF52058">
    <property type="entry name" value="L domain-like"/>
    <property type="match status" value="1"/>
</dbReference>
<organism evidence="9 10">
    <name type="scientific">Rhododendron griersonianum</name>
    <dbReference type="NCBI Taxonomy" id="479676"/>
    <lineage>
        <taxon>Eukaryota</taxon>
        <taxon>Viridiplantae</taxon>
        <taxon>Streptophyta</taxon>
        <taxon>Embryophyta</taxon>
        <taxon>Tracheophyta</taxon>
        <taxon>Spermatophyta</taxon>
        <taxon>Magnoliopsida</taxon>
        <taxon>eudicotyledons</taxon>
        <taxon>Gunneridae</taxon>
        <taxon>Pentapetalae</taxon>
        <taxon>asterids</taxon>
        <taxon>Ericales</taxon>
        <taxon>Ericaceae</taxon>
        <taxon>Ericoideae</taxon>
        <taxon>Rhodoreae</taxon>
        <taxon>Rhododendron</taxon>
    </lineage>
</organism>
<keyword evidence="2" id="KW-0547">Nucleotide-binding</keyword>
<dbReference type="FunFam" id="3.40.50.300:FF:001091">
    <property type="entry name" value="Probable disease resistance protein At1g61300"/>
    <property type="match status" value="1"/>
</dbReference>
<dbReference type="Gene3D" id="3.40.50.300">
    <property type="entry name" value="P-loop containing nucleotide triphosphate hydrolases"/>
    <property type="match status" value="1"/>
</dbReference>
<evidence type="ECO:0000259" key="7">
    <source>
        <dbReference type="Pfam" id="PF18052"/>
    </source>
</evidence>
<dbReference type="Pfam" id="PF23598">
    <property type="entry name" value="LRR_14"/>
    <property type="match status" value="1"/>
</dbReference>
<dbReference type="InterPro" id="IPR027417">
    <property type="entry name" value="P-loop_NTPase"/>
</dbReference>
<proteinExistence type="predicted"/>
<dbReference type="PANTHER" id="PTHR19338:SF24">
    <property type="entry name" value="SNKR2GH2 PROTEIN"/>
    <property type="match status" value="1"/>
</dbReference>
<evidence type="ECO:0000259" key="6">
    <source>
        <dbReference type="Pfam" id="PF00931"/>
    </source>
</evidence>
<keyword evidence="4" id="KW-0067">ATP-binding</keyword>
<reference evidence="9" key="1">
    <citation type="submission" date="2020-08" db="EMBL/GenBank/DDBJ databases">
        <title>Plant Genome Project.</title>
        <authorList>
            <person name="Zhang R.-G."/>
        </authorList>
    </citation>
    <scope>NUCLEOTIDE SEQUENCE</scope>
    <source>
        <strain evidence="9">WSP0</strain>
        <tissue evidence="9">Leaf</tissue>
    </source>
</reference>
<dbReference type="AlphaFoldDB" id="A0AAV6J2X6"/>
<sequence length="732" mass="84886">MSHCQTENFARVQSELCSPPNPTFLSLLPQVNRSSGHSSKGRSKEHNQRTMVDAVVSFVVERLGELLIEQVLFLRGVRDEVTWLRNKLDMMSCFLKDAEDKQDGDHRVRKWISDVRDLAYDAEDIIDNFILKVEEGEGTPKKMGLKDCFQKYFCICSKRASLVEQANLYGIGKEINTLKKRLEEIQRNREIFNIRDINDGRQGSDRRNERLNELRREMPYEDNELVVGFQEDAAKLMSELVKEVKHRRVISIVGMGGLGKTTIARKLYNNDSLRQKFDCYAWVSVSKDYNIQDLLQKTIKSFKRPTSKEEFEFLEKMKELDDLETHLRKYLEGRRYLVVVDDVWDVNAWASLRRAFPDNKNGSRVIMTTRSKTVAEHCDERPYVYELPFLKEEESWELFYMHLRTLLFFNGENESDEFEIAQLQPLCMKLRLLRVLHLEELSFRRSRETRKVKLLDEIGKLIHLRYLGLRGTEIDQISPFIGNLHALQTLELDPFSDVLVQLPDEIRNAKQLRRLLGVFKWPFPVDNLTKLRTIGGVVVGDQMEFDPTVLINLRELWVKFVGRDRRITLDSIGGLRNLQFLLLDVDLEDSGSFPALQPLSQSQNLIQMKLWFKGAWKVPAEVHQFPPNLKYLSIDADLTEDPFPVLEKLPNLTLLELRTYGEANKLACSAGGFPQLEILVVIGISDEELEVEEGGMSMLKGLLMENFHLSNISGRLTSIPEAPEIYFDRPLY</sequence>
<evidence type="ECO:0000313" key="9">
    <source>
        <dbReference type="EMBL" id="KAG5534152.1"/>
    </source>
</evidence>
<evidence type="ECO:0000256" key="1">
    <source>
        <dbReference type="ARBA" id="ARBA00022737"/>
    </source>
</evidence>
<feature type="domain" description="Disease resistance R13L4/SHOC-2-like LRR" evidence="8">
    <location>
        <begin position="424"/>
        <end position="713"/>
    </location>
</feature>
<dbReference type="GO" id="GO:0051707">
    <property type="term" value="P:response to other organism"/>
    <property type="evidence" value="ECO:0007669"/>
    <property type="project" value="UniProtKB-ARBA"/>
</dbReference>
<dbReference type="InterPro" id="IPR032675">
    <property type="entry name" value="LRR_dom_sf"/>
</dbReference>
<evidence type="ECO:0000256" key="2">
    <source>
        <dbReference type="ARBA" id="ARBA00022741"/>
    </source>
</evidence>
<dbReference type="InterPro" id="IPR038005">
    <property type="entry name" value="RX-like_CC"/>
</dbReference>
<dbReference type="InterPro" id="IPR002182">
    <property type="entry name" value="NB-ARC"/>
</dbReference>
<accession>A0AAV6J2X6</accession>
<feature type="domain" description="NB-ARC" evidence="6">
    <location>
        <begin position="231"/>
        <end position="400"/>
    </location>
</feature>
<name>A0AAV6J2X6_9ERIC</name>
<keyword evidence="10" id="KW-1185">Reference proteome</keyword>
<dbReference type="GO" id="GO:0006952">
    <property type="term" value="P:defense response"/>
    <property type="evidence" value="ECO:0007669"/>
    <property type="project" value="UniProtKB-KW"/>
</dbReference>
<gene>
    <name evidence="9" type="ORF">RHGRI_022332</name>
</gene>
<dbReference type="PRINTS" id="PR00364">
    <property type="entry name" value="DISEASERSIST"/>
</dbReference>
<dbReference type="EMBL" id="JACTNZ010000008">
    <property type="protein sequence ID" value="KAG5534152.1"/>
    <property type="molecule type" value="Genomic_DNA"/>
</dbReference>
<evidence type="ECO:0000256" key="4">
    <source>
        <dbReference type="ARBA" id="ARBA00022840"/>
    </source>
</evidence>
<dbReference type="PANTHER" id="PTHR19338">
    <property type="entry name" value="TRANSLOCASE OF INNER MITOCHONDRIAL MEMBRANE 13 HOMOLOG"/>
    <property type="match status" value="1"/>
</dbReference>
<evidence type="ECO:0000259" key="8">
    <source>
        <dbReference type="Pfam" id="PF23598"/>
    </source>
</evidence>
<dbReference type="Gene3D" id="1.20.5.4130">
    <property type="match status" value="1"/>
</dbReference>
<dbReference type="InterPro" id="IPR055414">
    <property type="entry name" value="LRR_R13L4/SHOC2-like"/>
</dbReference>
<dbReference type="Pfam" id="PF18052">
    <property type="entry name" value="Rx_N"/>
    <property type="match status" value="1"/>
</dbReference>
<dbReference type="InterPro" id="IPR041118">
    <property type="entry name" value="Rx_N"/>
</dbReference>
<comment type="caution">
    <text evidence="9">The sequence shown here is derived from an EMBL/GenBank/DDBJ whole genome shotgun (WGS) entry which is preliminary data.</text>
</comment>
<evidence type="ECO:0000256" key="3">
    <source>
        <dbReference type="ARBA" id="ARBA00022821"/>
    </source>
</evidence>
<dbReference type="SUPFAM" id="SSF52540">
    <property type="entry name" value="P-loop containing nucleoside triphosphate hydrolases"/>
    <property type="match status" value="1"/>
</dbReference>
<dbReference type="GO" id="GO:0005524">
    <property type="term" value="F:ATP binding"/>
    <property type="evidence" value="ECO:0007669"/>
    <property type="project" value="UniProtKB-KW"/>
</dbReference>
<evidence type="ECO:0000313" key="10">
    <source>
        <dbReference type="Proteomes" id="UP000823749"/>
    </source>
</evidence>
<protein>
    <submittedName>
        <fullName evidence="9">Uncharacterized protein</fullName>
    </submittedName>
</protein>
<dbReference type="Proteomes" id="UP000823749">
    <property type="component" value="Chromosome 8"/>
</dbReference>
<feature type="domain" description="Disease resistance N-terminal" evidence="7">
    <location>
        <begin position="55"/>
        <end position="143"/>
    </location>
</feature>
<keyword evidence="3" id="KW-0611">Plant defense</keyword>
<dbReference type="CDD" id="cd14798">
    <property type="entry name" value="RX-CC_like"/>
    <property type="match status" value="1"/>
</dbReference>